<dbReference type="OrthoDB" id="3616433at2"/>
<dbReference type="AlphaFoldDB" id="A0A5C4W400"/>
<dbReference type="Pfam" id="PF08279">
    <property type="entry name" value="HTH_11"/>
    <property type="match status" value="1"/>
</dbReference>
<dbReference type="EMBL" id="VDLX02000011">
    <property type="protein sequence ID" value="KAB8191803.1"/>
    <property type="molecule type" value="Genomic_DNA"/>
</dbReference>
<dbReference type="Proteomes" id="UP000312512">
    <property type="component" value="Unassembled WGS sequence"/>
</dbReference>
<dbReference type="PROSITE" id="PS52050">
    <property type="entry name" value="WYL"/>
    <property type="match status" value="1"/>
</dbReference>
<comment type="caution">
    <text evidence="1">The sequence shown here is derived from an EMBL/GenBank/DDBJ whole genome shotgun (WGS) entry which is preliminary data.</text>
</comment>
<dbReference type="InterPro" id="IPR051534">
    <property type="entry name" value="CBASS_pafABC_assoc_protein"/>
</dbReference>
<dbReference type="RefSeq" id="WP_139633598.1">
    <property type="nucleotide sequence ID" value="NZ_VDLX02000011.1"/>
</dbReference>
<dbReference type="Pfam" id="PF25583">
    <property type="entry name" value="WCX"/>
    <property type="match status" value="1"/>
</dbReference>
<accession>A0A5C4W400</accession>
<protein>
    <submittedName>
        <fullName evidence="1">WYL domain-containing protein</fullName>
    </submittedName>
</protein>
<dbReference type="PANTHER" id="PTHR34580:SF3">
    <property type="entry name" value="PROTEIN PAFB"/>
    <property type="match status" value="1"/>
</dbReference>
<dbReference type="InterPro" id="IPR028349">
    <property type="entry name" value="PafC-like"/>
</dbReference>
<dbReference type="PIRSF" id="PIRSF016838">
    <property type="entry name" value="PafC"/>
    <property type="match status" value="1"/>
</dbReference>
<organism evidence="1 2">
    <name type="scientific">Nonomuraea phyllanthi</name>
    <dbReference type="NCBI Taxonomy" id="2219224"/>
    <lineage>
        <taxon>Bacteria</taxon>
        <taxon>Bacillati</taxon>
        <taxon>Actinomycetota</taxon>
        <taxon>Actinomycetes</taxon>
        <taxon>Streptosporangiales</taxon>
        <taxon>Streptosporangiaceae</taxon>
        <taxon>Nonomuraea</taxon>
    </lineage>
</organism>
<dbReference type="GO" id="GO:0003700">
    <property type="term" value="F:DNA-binding transcription factor activity"/>
    <property type="evidence" value="ECO:0007669"/>
    <property type="project" value="InterPro"/>
</dbReference>
<evidence type="ECO:0000313" key="1">
    <source>
        <dbReference type="EMBL" id="KAB8191803.1"/>
    </source>
</evidence>
<dbReference type="InterPro" id="IPR036388">
    <property type="entry name" value="WH-like_DNA-bd_sf"/>
</dbReference>
<reference evidence="1 2" key="1">
    <citation type="submission" date="2019-10" db="EMBL/GenBank/DDBJ databases">
        <title>Nonomuraea sp. nov., isolated from Phyllanthus amarus.</title>
        <authorList>
            <person name="Klykleung N."/>
            <person name="Tanasupawat S."/>
        </authorList>
    </citation>
    <scope>NUCLEOTIDE SEQUENCE [LARGE SCALE GENOMIC DNA]</scope>
    <source>
        <strain evidence="1 2">PA1-10</strain>
    </source>
</reference>
<dbReference type="Pfam" id="PF13280">
    <property type="entry name" value="WYL"/>
    <property type="match status" value="1"/>
</dbReference>
<dbReference type="InterPro" id="IPR026881">
    <property type="entry name" value="WYL_dom"/>
</dbReference>
<name>A0A5C4W400_9ACTN</name>
<sequence length="333" mass="36921">MSRPTGRVLTLLELLQSGGTRTMAELADRLGVEGRTVRRYVDQLIDLDVPVESVRGRYGGYRLAPGYRLPPLMLTDDEALAVLLGLVAGRRTGVTTDHAASETASAKIRRVLPERVARRLGTLLEALAFTDQPGGFDTPDAGVLLTVADAVRHRRPVSIRYTDRDGRRSERTLHAYGIVAHAGRWYVTGQDPRIGEDRTFRLDRITDARALPGSFAPPVGPEPAQRVLSGFATADYRHRVTLRIHGTVEQVRGRLPAAVAVLEECEPVAGEHPADESRAGERWLRAELRVERLDWLPPVLASLDRPFVIERPAELRELVVAFADRFASRARRT</sequence>
<dbReference type="InterPro" id="IPR013196">
    <property type="entry name" value="HTH_11"/>
</dbReference>
<dbReference type="InterPro" id="IPR036390">
    <property type="entry name" value="WH_DNA-bd_sf"/>
</dbReference>
<dbReference type="SUPFAM" id="SSF46785">
    <property type="entry name" value="Winged helix' DNA-binding domain"/>
    <property type="match status" value="1"/>
</dbReference>
<gene>
    <name evidence="1" type="ORF">FH608_027975</name>
</gene>
<dbReference type="Gene3D" id="1.10.10.10">
    <property type="entry name" value="Winged helix-like DNA-binding domain superfamily/Winged helix DNA-binding domain"/>
    <property type="match status" value="1"/>
</dbReference>
<keyword evidence="2" id="KW-1185">Reference proteome</keyword>
<evidence type="ECO:0000313" key="2">
    <source>
        <dbReference type="Proteomes" id="UP000312512"/>
    </source>
</evidence>
<proteinExistence type="predicted"/>
<dbReference type="InterPro" id="IPR057727">
    <property type="entry name" value="WCX_dom"/>
</dbReference>
<dbReference type="PANTHER" id="PTHR34580">
    <property type="match status" value="1"/>
</dbReference>
<dbReference type="PROSITE" id="PS51000">
    <property type="entry name" value="HTH_DEOR_2"/>
    <property type="match status" value="1"/>
</dbReference>
<dbReference type="InterPro" id="IPR001034">
    <property type="entry name" value="DeoR_HTH"/>
</dbReference>